<dbReference type="OrthoDB" id="109141at2759"/>
<sequence>MSGSLKAPRYTVVPDKERKRSYRLSATQKQSRLDHEAYESRVLNLTLDINQIHQEGQHLMEYRDLLVTRMLLNRTRMENEVLEAASMILFGVCRNSPKRACNFSGVLLDLLSGSAVLDGVYEFVFQLDPPCTTSRFGISVTMQVLSFFEESASFDTKKRQICGSGGCVVEVIGELNGRFSCDSIISLLPDLFDNEALVAQLVGFNFISSARLLLYFNSRRQLVRQIVQVEVLAVINALHEVMPMLELI</sequence>
<reference evidence="1" key="1">
    <citation type="submission" date="2023-04" db="EMBL/GenBank/DDBJ databases">
        <title>Phytophthora lilii NBRC 32176.</title>
        <authorList>
            <person name="Ichikawa N."/>
            <person name="Sato H."/>
            <person name="Tonouchi N."/>
        </authorList>
    </citation>
    <scope>NUCLEOTIDE SEQUENCE</scope>
    <source>
        <strain evidence="1">NBRC 32176</strain>
    </source>
</reference>
<dbReference type="EMBL" id="BSXW01000383">
    <property type="protein sequence ID" value="GMF20706.1"/>
    <property type="molecule type" value="Genomic_DNA"/>
</dbReference>
<evidence type="ECO:0000313" key="2">
    <source>
        <dbReference type="Proteomes" id="UP001165083"/>
    </source>
</evidence>
<gene>
    <name evidence="1" type="ORF">Plil01_000808300</name>
</gene>
<dbReference type="Proteomes" id="UP001165083">
    <property type="component" value="Unassembled WGS sequence"/>
</dbReference>
<comment type="caution">
    <text evidence="1">The sequence shown here is derived from an EMBL/GenBank/DDBJ whole genome shotgun (WGS) entry which is preliminary data.</text>
</comment>
<protein>
    <submittedName>
        <fullName evidence="1">Unnamed protein product</fullName>
    </submittedName>
</protein>
<organism evidence="1 2">
    <name type="scientific">Phytophthora lilii</name>
    <dbReference type="NCBI Taxonomy" id="2077276"/>
    <lineage>
        <taxon>Eukaryota</taxon>
        <taxon>Sar</taxon>
        <taxon>Stramenopiles</taxon>
        <taxon>Oomycota</taxon>
        <taxon>Peronosporomycetes</taxon>
        <taxon>Peronosporales</taxon>
        <taxon>Peronosporaceae</taxon>
        <taxon>Phytophthora</taxon>
    </lineage>
</organism>
<evidence type="ECO:0000313" key="1">
    <source>
        <dbReference type="EMBL" id="GMF20706.1"/>
    </source>
</evidence>
<proteinExistence type="predicted"/>
<keyword evidence="2" id="KW-1185">Reference proteome</keyword>
<accession>A0A9W6TVI5</accession>
<name>A0A9W6TVI5_9STRA</name>
<dbReference type="AlphaFoldDB" id="A0A9W6TVI5"/>